<evidence type="ECO:0000313" key="3">
    <source>
        <dbReference type="Proteomes" id="UP000228593"/>
    </source>
</evidence>
<proteinExistence type="predicted"/>
<organism evidence="2 3">
    <name type="scientific">Massilia psychrophila</name>
    <dbReference type="NCBI Taxonomy" id="1603353"/>
    <lineage>
        <taxon>Bacteria</taxon>
        <taxon>Pseudomonadati</taxon>
        <taxon>Pseudomonadota</taxon>
        <taxon>Betaproteobacteria</taxon>
        <taxon>Burkholderiales</taxon>
        <taxon>Oxalobacteraceae</taxon>
        <taxon>Telluria group</taxon>
        <taxon>Massilia</taxon>
    </lineage>
</organism>
<feature type="domain" description="N-acetyltransferase" evidence="1">
    <location>
        <begin position="16"/>
        <end position="171"/>
    </location>
</feature>
<dbReference type="SUPFAM" id="SSF55729">
    <property type="entry name" value="Acyl-CoA N-acyltransferases (Nat)"/>
    <property type="match status" value="1"/>
</dbReference>
<gene>
    <name evidence="2" type="ORF">CR103_16475</name>
</gene>
<dbReference type="Gene3D" id="3.40.630.30">
    <property type="match status" value="1"/>
</dbReference>
<dbReference type="AlphaFoldDB" id="A0A2G8SYC8"/>
<keyword evidence="3" id="KW-1185">Reference proteome</keyword>
<evidence type="ECO:0000259" key="1">
    <source>
        <dbReference type="PROSITE" id="PS51186"/>
    </source>
</evidence>
<comment type="caution">
    <text evidence="2">The sequence shown here is derived from an EMBL/GenBank/DDBJ whole genome shotgun (WGS) entry which is preliminary data.</text>
</comment>
<accession>A0A2G8SYC8</accession>
<dbReference type="Pfam" id="PF00583">
    <property type="entry name" value="Acetyltransf_1"/>
    <property type="match status" value="1"/>
</dbReference>
<dbReference type="GO" id="GO:0016747">
    <property type="term" value="F:acyltransferase activity, transferring groups other than amino-acyl groups"/>
    <property type="evidence" value="ECO:0007669"/>
    <property type="project" value="InterPro"/>
</dbReference>
<sequence length="178" mass="19391">MLPTPLACLPDLLLPLRARAVDGGDTDFLARLYFSTRLDLQSTTADPAFVASLIAMQQRFQAAGYRIDFPGAGYLVLERNGAPCGRIVVDAREQALRLVDIALLSEARGQGVGSHILRALQGCATQLGLLLTLSVHHSNPKARRLYLALGFQTSSRDAVSEQMVYSSKSYIRTNDDVE</sequence>
<dbReference type="RefSeq" id="WP_099917044.1">
    <property type="nucleotide sequence ID" value="NZ_BMHS01000027.1"/>
</dbReference>
<dbReference type="InterPro" id="IPR000182">
    <property type="entry name" value="GNAT_dom"/>
</dbReference>
<dbReference type="Proteomes" id="UP000228593">
    <property type="component" value="Unassembled WGS sequence"/>
</dbReference>
<dbReference type="PROSITE" id="PS51186">
    <property type="entry name" value="GNAT"/>
    <property type="match status" value="1"/>
</dbReference>
<dbReference type="OrthoDB" id="5525374at2"/>
<dbReference type="CDD" id="cd04301">
    <property type="entry name" value="NAT_SF"/>
    <property type="match status" value="1"/>
</dbReference>
<reference evidence="2 3" key="1">
    <citation type="submission" date="2017-10" db="EMBL/GenBank/DDBJ databases">
        <title>Massilia psychrophilum sp. nov., a novel purple-pigmented bacterium isolated from Tianshan glacier, Xinjiang Municipality, China.</title>
        <authorList>
            <person name="Wang H."/>
        </authorList>
    </citation>
    <scope>NUCLEOTIDE SEQUENCE [LARGE SCALE GENOMIC DNA]</scope>
    <source>
        <strain evidence="2 3">JCM 30813</strain>
    </source>
</reference>
<protein>
    <submittedName>
        <fullName evidence="2">GNAT family N-acetyltransferase</fullName>
    </submittedName>
</protein>
<dbReference type="InterPro" id="IPR016181">
    <property type="entry name" value="Acyl_CoA_acyltransferase"/>
</dbReference>
<dbReference type="EMBL" id="PDOB01000030">
    <property type="protein sequence ID" value="PIL38732.1"/>
    <property type="molecule type" value="Genomic_DNA"/>
</dbReference>
<evidence type="ECO:0000313" key="2">
    <source>
        <dbReference type="EMBL" id="PIL38732.1"/>
    </source>
</evidence>
<name>A0A2G8SYC8_9BURK</name>
<keyword evidence="2" id="KW-0808">Transferase</keyword>